<evidence type="ECO:0000313" key="2">
    <source>
        <dbReference type="Proteomes" id="UP000319894"/>
    </source>
</evidence>
<name>A0A554MTQ7_9EURY</name>
<dbReference type="EMBL" id="QMDX01000051">
    <property type="protein sequence ID" value="TSD08513.1"/>
    <property type="molecule type" value="Genomic_DNA"/>
</dbReference>
<dbReference type="AlphaFoldDB" id="A0A554MTQ7"/>
<comment type="caution">
    <text evidence="1">The sequence shown here is derived from an EMBL/GenBank/DDBJ whole genome shotgun (WGS) entry which is preliminary data.</text>
</comment>
<dbReference type="RefSeq" id="WP_144263766.1">
    <property type="nucleotide sequence ID" value="NZ_QMDX01000051.1"/>
</dbReference>
<protein>
    <submittedName>
        <fullName evidence="1">Uncharacterized protein</fullName>
    </submittedName>
</protein>
<evidence type="ECO:0000313" key="1">
    <source>
        <dbReference type="EMBL" id="TSD08513.1"/>
    </source>
</evidence>
<keyword evidence="2" id="KW-1185">Reference proteome</keyword>
<accession>A0A554MTQ7</accession>
<reference evidence="1 2" key="1">
    <citation type="submission" date="2018-06" db="EMBL/GenBank/DDBJ databases">
        <title>Natronomonas sp. F16-60 a new haloarchaeon isolated from a solar saltern of Isla Cristina, Huelva, Spain.</title>
        <authorList>
            <person name="Duran-Viseras A."/>
            <person name="Sanchez-Porro C."/>
            <person name="Ventosa A."/>
        </authorList>
    </citation>
    <scope>NUCLEOTIDE SEQUENCE [LARGE SCALE GENOMIC DNA]</scope>
    <source>
        <strain evidence="1 2">F16-60</strain>
    </source>
</reference>
<organism evidence="1 2">
    <name type="scientific">Haloglomus irregulare</name>
    <dbReference type="NCBI Taxonomy" id="2234134"/>
    <lineage>
        <taxon>Archaea</taxon>
        <taxon>Methanobacteriati</taxon>
        <taxon>Methanobacteriota</taxon>
        <taxon>Stenosarchaea group</taxon>
        <taxon>Halobacteria</taxon>
        <taxon>Halobacteriales</taxon>
        <taxon>Natronomonadaceae</taxon>
        <taxon>Haloglomus</taxon>
    </lineage>
</organism>
<sequence>MEDYPAEYQIVQSSVSRLVGELDDRVLTEPLQTLKTEAAAERPARRFRQYREADDENLTCHRLKLFREPFLIYRL</sequence>
<dbReference type="Proteomes" id="UP000319894">
    <property type="component" value="Unassembled WGS sequence"/>
</dbReference>
<gene>
    <name evidence="1" type="ORF">DP107_19585</name>
</gene>
<dbReference type="InParanoid" id="A0A554MTQ7"/>
<proteinExistence type="predicted"/>